<reference evidence="1" key="1">
    <citation type="journal article" date="2020" name="mSystems">
        <title>Genome- and Community-Level Interaction Insights into Carbon Utilization and Element Cycling Functions of Hydrothermarchaeota in Hydrothermal Sediment.</title>
        <authorList>
            <person name="Zhou Z."/>
            <person name="Liu Y."/>
            <person name="Xu W."/>
            <person name="Pan J."/>
            <person name="Luo Z.H."/>
            <person name="Li M."/>
        </authorList>
    </citation>
    <scope>NUCLEOTIDE SEQUENCE [LARGE SCALE GENOMIC DNA]</scope>
    <source>
        <strain evidence="1">SpSt-774</strain>
    </source>
</reference>
<evidence type="ECO:0000313" key="1">
    <source>
        <dbReference type="EMBL" id="HGV97732.1"/>
    </source>
</evidence>
<organism evidence="1">
    <name type="scientific">candidate division WOR-3 bacterium</name>
    <dbReference type="NCBI Taxonomy" id="2052148"/>
    <lineage>
        <taxon>Bacteria</taxon>
        <taxon>Bacteria division WOR-3</taxon>
    </lineage>
</organism>
<comment type="caution">
    <text evidence="1">The sequence shown here is derived from an EMBL/GenBank/DDBJ whole genome shotgun (WGS) entry which is preliminary data.</text>
</comment>
<dbReference type="AlphaFoldDB" id="A0A7C4X934"/>
<sequence>MVLILFIINQNLPITWSQSYSTYDCASVLKQKEYSIGFGIDNYCIYSGTNDTIAYDERRFDIWAKKGLGRKFEIGLKYSYPTAGLISIKKQFLDKALKCAFKFSFGYMKGTRVGYITDYVYDFYGYLSLERGLAKGMKFVYTPKFIYSMYYRDRQEHSDRKPRYITHIGHCLGLNLGEGFEFIPEINWLWGKNEETNYMVNQFGIGVNLIIN</sequence>
<gene>
    <name evidence="1" type="ORF">ENV60_05495</name>
</gene>
<protein>
    <recommendedName>
        <fullName evidence="2">Outer membrane protein beta-barrel domain-containing protein</fullName>
    </recommendedName>
</protein>
<proteinExistence type="predicted"/>
<dbReference type="EMBL" id="DTGZ01000100">
    <property type="protein sequence ID" value="HGV97732.1"/>
    <property type="molecule type" value="Genomic_DNA"/>
</dbReference>
<name>A0A7C4X934_UNCW3</name>
<accession>A0A7C4X934</accession>
<evidence type="ECO:0008006" key="2">
    <source>
        <dbReference type="Google" id="ProtNLM"/>
    </source>
</evidence>